<gene>
    <name evidence="1" type="ORF">BH720_10570</name>
</gene>
<dbReference type="SUPFAM" id="SSF47240">
    <property type="entry name" value="Ferritin-like"/>
    <property type="match status" value="1"/>
</dbReference>
<comment type="caution">
    <text evidence="1">The sequence shown here is derived from an EMBL/GenBank/DDBJ whole genome shotgun (WGS) entry which is preliminary data.</text>
</comment>
<dbReference type="InterPro" id="IPR009078">
    <property type="entry name" value="Ferritin-like_SF"/>
</dbReference>
<dbReference type="RefSeq" id="WP_069967162.1">
    <property type="nucleotide sequence ID" value="NZ_CM124774.1"/>
</dbReference>
<organism evidence="1">
    <name type="scientific">Desertifilum tharense IPPAS B-1220</name>
    <dbReference type="NCBI Taxonomy" id="1781255"/>
    <lineage>
        <taxon>Bacteria</taxon>
        <taxon>Bacillati</taxon>
        <taxon>Cyanobacteriota</taxon>
        <taxon>Cyanophyceae</taxon>
        <taxon>Desertifilales</taxon>
        <taxon>Desertifilaceae</taxon>
        <taxon>Desertifilum</taxon>
    </lineage>
</organism>
<dbReference type="AlphaFoldDB" id="A0A1E5QKN3"/>
<dbReference type="OrthoDB" id="420095at2"/>
<reference evidence="1" key="1">
    <citation type="submission" date="2016-09" db="EMBL/GenBank/DDBJ databases">
        <title>Draft genome of thermotolerant cyanobacterium Desertifilum sp. strain IPPAS B-1220.</title>
        <authorList>
            <person name="Sinetova M.A."/>
            <person name="Bolakhan K."/>
            <person name="Zayadan B.K."/>
            <person name="Mironov K.S."/>
            <person name="Ustinova V."/>
            <person name="Kupriyanova E.V."/>
            <person name="Sidorov R.A."/>
            <person name="Skrypnik A.N."/>
            <person name="Gogoleva N.E."/>
            <person name="Gogolev Y.V."/>
            <person name="Los D.A."/>
        </authorList>
    </citation>
    <scope>NUCLEOTIDE SEQUENCE [LARGE SCALE GENOMIC DNA]</scope>
    <source>
        <strain evidence="1">IPPAS B-1220</strain>
    </source>
</reference>
<accession>A0A1E5QKN3</accession>
<evidence type="ECO:0000313" key="1">
    <source>
        <dbReference type="EMBL" id="OEJ75164.1"/>
    </source>
</evidence>
<protein>
    <submittedName>
        <fullName evidence="1">Rubrerythrin family protein</fullName>
    </submittedName>
</protein>
<dbReference type="InterPro" id="IPR012347">
    <property type="entry name" value="Ferritin-like"/>
</dbReference>
<sequence>MNIFTQILHLIGSSATAYITARNLRDWETRPNLLAGFQLAESGSVPFLEKLRDRALAEGDSWLAERLSRHAEDEKRHGQIFAHHLQQLNKQVIDFKKIPQTPTEGQPEERKRSPFFAAFFEGYTPGQLKPENIDWLVFLGSTYILELDASQDFQRMANILPDTDSRSSNLKKGILSIARDEVRHAAYLKEALERRLTPIEAQKIIDRWRQRKVNALLAMVGGLIERQGQLQALTEDREAPEIQVPPAEPELIAV</sequence>
<name>A0A1E5QKN3_9CYAN</name>
<dbReference type="EMBL" id="MJGC01000053">
    <property type="protein sequence ID" value="OEJ75164.1"/>
    <property type="molecule type" value="Genomic_DNA"/>
</dbReference>
<dbReference type="Gene3D" id="1.20.1260.10">
    <property type="match status" value="1"/>
</dbReference>
<dbReference type="STRING" id="1781255.BH720_10570"/>
<proteinExistence type="predicted"/>